<evidence type="ECO:0000313" key="4">
    <source>
        <dbReference type="Proteomes" id="UP001597192"/>
    </source>
</evidence>
<accession>A0ABW4CRU8</accession>
<protein>
    <submittedName>
        <fullName evidence="3">MFS transporter</fullName>
    </submittedName>
</protein>
<feature type="transmembrane region" description="Helical" evidence="2">
    <location>
        <begin position="373"/>
        <end position="393"/>
    </location>
</feature>
<comment type="caution">
    <text evidence="3">The sequence shown here is derived from an EMBL/GenBank/DDBJ whole genome shotgun (WGS) entry which is preliminary data.</text>
</comment>
<name>A0ABW4CRU8_9LACO</name>
<keyword evidence="1" id="KW-0762">Sugar transport</keyword>
<gene>
    <name evidence="3" type="ORF">ACFQ47_08220</name>
</gene>
<dbReference type="PANTHER" id="PTHR11328">
    <property type="entry name" value="MAJOR FACILITATOR SUPERFAMILY DOMAIN-CONTAINING PROTEIN"/>
    <property type="match status" value="1"/>
</dbReference>
<keyword evidence="2" id="KW-1133">Transmembrane helix</keyword>
<keyword evidence="1" id="KW-0813">Transport</keyword>
<dbReference type="Gene3D" id="1.20.1250.20">
    <property type="entry name" value="MFS general substrate transporter like domains"/>
    <property type="match status" value="2"/>
</dbReference>
<organism evidence="3 4">
    <name type="scientific">Lacticaseibacillus yichunensis</name>
    <dbReference type="NCBI Taxonomy" id="2486015"/>
    <lineage>
        <taxon>Bacteria</taxon>
        <taxon>Bacillati</taxon>
        <taxon>Bacillota</taxon>
        <taxon>Bacilli</taxon>
        <taxon>Lactobacillales</taxon>
        <taxon>Lactobacillaceae</taxon>
        <taxon>Lacticaseibacillus</taxon>
    </lineage>
</organism>
<keyword evidence="2" id="KW-0812">Transmembrane</keyword>
<feature type="transmembrane region" description="Helical" evidence="2">
    <location>
        <begin position="236"/>
        <end position="259"/>
    </location>
</feature>
<dbReference type="Proteomes" id="UP001597192">
    <property type="component" value="Unassembled WGS sequence"/>
</dbReference>
<keyword evidence="4" id="KW-1185">Reference proteome</keyword>
<dbReference type="SUPFAM" id="SSF103473">
    <property type="entry name" value="MFS general substrate transporter"/>
    <property type="match status" value="1"/>
</dbReference>
<reference evidence="4" key="1">
    <citation type="journal article" date="2019" name="Int. J. Syst. Evol. Microbiol.">
        <title>The Global Catalogue of Microorganisms (GCM) 10K type strain sequencing project: providing services to taxonomists for standard genome sequencing and annotation.</title>
        <authorList>
            <consortium name="The Broad Institute Genomics Platform"/>
            <consortium name="The Broad Institute Genome Sequencing Center for Infectious Disease"/>
            <person name="Wu L."/>
            <person name="Ma J."/>
        </authorList>
    </citation>
    <scope>NUCLEOTIDE SEQUENCE [LARGE SCALE GENOMIC DNA]</scope>
    <source>
        <strain evidence="4">CCM 8947</strain>
    </source>
</reference>
<feature type="transmembrane region" description="Helical" evidence="2">
    <location>
        <begin position="150"/>
        <end position="174"/>
    </location>
</feature>
<dbReference type="EMBL" id="JBHTOG010000043">
    <property type="protein sequence ID" value="MFD1432663.1"/>
    <property type="molecule type" value="Genomic_DNA"/>
</dbReference>
<feature type="transmembrane region" description="Helical" evidence="2">
    <location>
        <begin position="296"/>
        <end position="313"/>
    </location>
</feature>
<dbReference type="InterPro" id="IPR036259">
    <property type="entry name" value="MFS_trans_sf"/>
</dbReference>
<dbReference type="Pfam" id="PF13347">
    <property type="entry name" value="MFS_2"/>
    <property type="match status" value="1"/>
</dbReference>
<sequence>MEEKQVTRQTGNGERISFWSYFTGQGMANSFLTGMLTTYLLMNGIALAQVAFAMVAVKLWDAMSDTFFGVLFDKIHFKSGRSLPWLRVAMVMVPVMTIIVFNIPGFLNPEAKLLWFALSYVLWDTVYTISDVPIYNLVTLMTSDTTERNSILSIARMAALVGTFVTSMVATFMVSEAGSFTFGTTAIVLAILMFLLMSPVSFVAKERVHTTTQSASYTLRQMWQYVRSNKYLQRYYLYYIIAGITWTNSAVDLFVSYYFFGSALVSTLTMVAMAIPMALLAPLMGMILKHIDKFRLFFWSAAALALTTFFVYLGGTHSLWVYLALVALRSIPQGVVLTLNLTFTPDVVEYGKFSSGIDARGIAFAIQSFSGKLISLAQPLGLFVLGLFAWQPIQASSFADLQKMAITQSTTALNGLWLVAELLPAIGAAVALIPLLFYHLNDHDVQLMASANAGTITADQARAQLSRKY</sequence>
<evidence type="ECO:0000313" key="3">
    <source>
        <dbReference type="EMBL" id="MFD1432663.1"/>
    </source>
</evidence>
<evidence type="ECO:0000256" key="1">
    <source>
        <dbReference type="ARBA" id="ARBA00022597"/>
    </source>
</evidence>
<feature type="transmembrane region" description="Helical" evidence="2">
    <location>
        <begin position="113"/>
        <end position="138"/>
    </location>
</feature>
<evidence type="ECO:0000256" key="2">
    <source>
        <dbReference type="SAM" id="Phobius"/>
    </source>
</evidence>
<dbReference type="PANTHER" id="PTHR11328:SF24">
    <property type="entry name" value="MAJOR FACILITATOR SUPERFAMILY (MFS) PROFILE DOMAIN-CONTAINING PROTEIN"/>
    <property type="match status" value="1"/>
</dbReference>
<dbReference type="InterPro" id="IPR039672">
    <property type="entry name" value="MFS_2"/>
</dbReference>
<feature type="transmembrane region" description="Helical" evidence="2">
    <location>
        <begin position="413"/>
        <end position="438"/>
    </location>
</feature>
<feature type="transmembrane region" description="Helical" evidence="2">
    <location>
        <begin position="36"/>
        <end position="57"/>
    </location>
</feature>
<feature type="transmembrane region" description="Helical" evidence="2">
    <location>
        <begin position="180"/>
        <end position="204"/>
    </location>
</feature>
<proteinExistence type="predicted"/>
<feature type="transmembrane region" description="Helical" evidence="2">
    <location>
        <begin position="265"/>
        <end position="284"/>
    </location>
</feature>
<feature type="transmembrane region" description="Helical" evidence="2">
    <location>
        <begin position="85"/>
        <end position="107"/>
    </location>
</feature>
<dbReference type="RefSeq" id="WP_125697831.1">
    <property type="nucleotide sequence ID" value="NZ_JBHTOG010000043.1"/>
</dbReference>
<keyword evidence="2" id="KW-0472">Membrane</keyword>